<proteinExistence type="predicted"/>
<keyword evidence="3" id="KW-1185">Reference proteome</keyword>
<sequence length="281" mass="30553">MSPAFANPLSQDQSDLSSPILQTTLPTPIPATLLMTHLQFPWGDCYLTNKFIPARVLPSVNLPAEQNKLMATISAAKTGNLVYPPPDPQNPQQTQPRLRNTDLPPNSMGPVGGIAAQTTSTQLSSVSASPYPARSLHLVFAQFNHSPAASFTYFCTALSPTIPATTYFKPLANSASASFLASCSHSPQQQNNSRHHRSATASNNTATATTTTTQQQQQQQQQQAHQQLQAQQQQTLHLQQQQQPPHHLQQQSQGGSNRLAHPQSQMHTSKLPEIDEARCSA</sequence>
<evidence type="ECO:0000313" key="2">
    <source>
        <dbReference type="EMBL" id="KAA1078624.1"/>
    </source>
</evidence>
<name>A0A5B0MRC2_PUCGR</name>
<feature type="compositionally biased region" description="Polar residues" evidence="1">
    <location>
        <begin position="8"/>
        <end position="17"/>
    </location>
</feature>
<feature type="region of interest" description="Disordered" evidence="1">
    <location>
        <begin position="1"/>
        <end position="21"/>
    </location>
</feature>
<gene>
    <name evidence="2" type="ORF">PGT21_000192</name>
</gene>
<comment type="caution">
    <text evidence="2">The sequence shown here is derived from an EMBL/GenBank/DDBJ whole genome shotgun (WGS) entry which is preliminary data.</text>
</comment>
<feature type="region of interest" description="Disordered" evidence="1">
    <location>
        <begin position="184"/>
        <end position="281"/>
    </location>
</feature>
<dbReference type="AlphaFoldDB" id="A0A5B0MRC2"/>
<dbReference type="Proteomes" id="UP000324748">
    <property type="component" value="Unassembled WGS sequence"/>
</dbReference>
<protein>
    <submittedName>
        <fullName evidence="2">Uncharacterized protein</fullName>
    </submittedName>
</protein>
<feature type="region of interest" description="Disordered" evidence="1">
    <location>
        <begin position="80"/>
        <end position="104"/>
    </location>
</feature>
<evidence type="ECO:0000256" key="1">
    <source>
        <dbReference type="SAM" id="MobiDB-lite"/>
    </source>
</evidence>
<accession>A0A5B0MRC2</accession>
<organism evidence="2 3">
    <name type="scientific">Puccinia graminis f. sp. tritici</name>
    <dbReference type="NCBI Taxonomy" id="56615"/>
    <lineage>
        <taxon>Eukaryota</taxon>
        <taxon>Fungi</taxon>
        <taxon>Dikarya</taxon>
        <taxon>Basidiomycota</taxon>
        <taxon>Pucciniomycotina</taxon>
        <taxon>Pucciniomycetes</taxon>
        <taxon>Pucciniales</taxon>
        <taxon>Pucciniaceae</taxon>
        <taxon>Puccinia</taxon>
    </lineage>
</organism>
<dbReference type="EMBL" id="VSWC01000143">
    <property type="protein sequence ID" value="KAA1078624.1"/>
    <property type="molecule type" value="Genomic_DNA"/>
</dbReference>
<feature type="compositionally biased region" description="Low complexity" evidence="1">
    <location>
        <begin position="205"/>
        <end position="251"/>
    </location>
</feature>
<evidence type="ECO:0000313" key="3">
    <source>
        <dbReference type="Proteomes" id="UP000324748"/>
    </source>
</evidence>
<feature type="compositionally biased region" description="Polar residues" evidence="1">
    <location>
        <begin position="252"/>
        <end position="268"/>
    </location>
</feature>
<reference evidence="2 3" key="1">
    <citation type="submission" date="2019-05" db="EMBL/GenBank/DDBJ databases">
        <title>Emergence of the Ug99 lineage of the wheat stem rust pathogen through somatic hybridization.</title>
        <authorList>
            <person name="Li F."/>
            <person name="Upadhyaya N.M."/>
            <person name="Sperschneider J."/>
            <person name="Matny O."/>
            <person name="Nguyen-Phuc H."/>
            <person name="Mago R."/>
            <person name="Raley C."/>
            <person name="Miller M.E."/>
            <person name="Silverstein K.A.T."/>
            <person name="Henningsen E."/>
            <person name="Hirsch C.D."/>
            <person name="Visser B."/>
            <person name="Pretorius Z.A."/>
            <person name="Steffenson B.J."/>
            <person name="Schwessinger B."/>
            <person name="Dodds P.N."/>
            <person name="Figueroa M."/>
        </authorList>
    </citation>
    <scope>NUCLEOTIDE SEQUENCE [LARGE SCALE GENOMIC DNA]</scope>
    <source>
        <strain evidence="2">21-0</strain>
    </source>
</reference>
<feature type="compositionally biased region" description="Basic and acidic residues" evidence="1">
    <location>
        <begin position="270"/>
        <end position="281"/>
    </location>
</feature>